<dbReference type="Pfam" id="PF00144">
    <property type="entry name" value="Beta-lactamase"/>
    <property type="match status" value="1"/>
</dbReference>
<dbReference type="Proteomes" id="UP001629214">
    <property type="component" value="Unassembled WGS sequence"/>
</dbReference>
<evidence type="ECO:0000313" key="2">
    <source>
        <dbReference type="EMBL" id="MFL9879597.1"/>
    </source>
</evidence>
<dbReference type="GO" id="GO:0016787">
    <property type="term" value="F:hydrolase activity"/>
    <property type="evidence" value="ECO:0007669"/>
    <property type="project" value="UniProtKB-KW"/>
</dbReference>
<evidence type="ECO:0000259" key="1">
    <source>
        <dbReference type="Pfam" id="PF00144"/>
    </source>
</evidence>
<proteinExistence type="predicted"/>
<name>A0ABW8Z905_9BURK</name>
<dbReference type="EMBL" id="JAQQFR010000009">
    <property type="protein sequence ID" value="MFL9879597.1"/>
    <property type="molecule type" value="Genomic_DNA"/>
</dbReference>
<reference evidence="2 3" key="1">
    <citation type="journal article" date="2024" name="Chem. Sci.">
        <title>Discovery of megapolipeptins by genome mining of a Burkholderiales bacteria collection.</title>
        <authorList>
            <person name="Paulo B.S."/>
            <person name="Recchia M.J.J."/>
            <person name="Lee S."/>
            <person name="Fergusson C.H."/>
            <person name="Romanowski S.B."/>
            <person name="Hernandez A."/>
            <person name="Krull N."/>
            <person name="Liu D.Y."/>
            <person name="Cavanagh H."/>
            <person name="Bos A."/>
            <person name="Gray C.A."/>
            <person name="Murphy B.T."/>
            <person name="Linington R.G."/>
            <person name="Eustaquio A.S."/>
        </authorList>
    </citation>
    <scope>NUCLEOTIDE SEQUENCE [LARGE SCALE GENOMIC DNA]</scope>
    <source>
        <strain evidence="2 3">RL21-008-BIB-B</strain>
    </source>
</reference>
<dbReference type="PANTHER" id="PTHR46825">
    <property type="entry name" value="D-ALANYL-D-ALANINE-CARBOXYPEPTIDASE/ENDOPEPTIDASE AMPH"/>
    <property type="match status" value="1"/>
</dbReference>
<protein>
    <submittedName>
        <fullName evidence="2">Serine hydrolase</fullName>
    </submittedName>
</protein>
<evidence type="ECO:0000313" key="3">
    <source>
        <dbReference type="Proteomes" id="UP001629214"/>
    </source>
</evidence>
<dbReference type="RefSeq" id="WP_408168645.1">
    <property type="nucleotide sequence ID" value="NZ_JAQQFR010000009.1"/>
</dbReference>
<gene>
    <name evidence="2" type="ORF">PQR63_14455</name>
</gene>
<comment type="caution">
    <text evidence="2">The sequence shown here is derived from an EMBL/GenBank/DDBJ whole genome shotgun (WGS) entry which is preliminary data.</text>
</comment>
<accession>A0ABW8Z905</accession>
<dbReference type="Gene3D" id="3.40.710.10">
    <property type="entry name" value="DD-peptidase/beta-lactamase superfamily"/>
    <property type="match status" value="1"/>
</dbReference>
<keyword evidence="2" id="KW-0378">Hydrolase</keyword>
<sequence>MAGASDTTNIIAAVVCNDQVVDGHGNALQESAPVLWWSFTKTVLAAAALALVRDGKLDLDAPAGGQAYTLRQLLRHTAGVPNYSDLSAYAMAVERNESPWIPDDMLERVRSDQLAFAPGNGWRYSNTGYLLIRQMIENTVDADLQTSLQQLVLSPLGIDKVSVALTPEDLDETAWGNPSRYHPAWVYHGLLIGPAASAALLLERLLKGALLPVALLEAMTQAIPLGDKIPGRPGINFGYGMGLMIAREGPAGPSTGHTGSGPTSVAAVYHFPECRCTVATFSPVRDQAIVEWAAHNAAMAHQQ</sequence>
<dbReference type="InterPro" id="IPR050491">
    <property type="entry name" value="AmpC-like"/>
</dbReference>
<organism evidence="2 3">
    <name type="scientific">Herbaspirillum rhizosphaerae</name>
    <dbReference type="NCBI Taxonomy" id="346179"/>
    <lineage>
        <taxon>Bacteria</taxon>
        <taxon>Pseudomonadati</taxon>
        <taxon>Pseudomonadota</taxon>
        <taxon>Betaproteobacteria</taxon>
        <taxon>Burkholderiales</taxon>
        <taxon>Oxalobacteraceae</taxon>
        <taxon>Herbaspirillum</taxon>
    </lineage>
</organism>
<dbReference type="InterPro" id="IPR012338">
    <property type="entry name" value="Beta-lactam/transpept-like"/>
</dbReference>
<dbReference type="PANTHER" id="PTHR46825:SF7">
    <property type="entry name" value="D-ALANYL-D-ALANINE CARBOXYPEPTIDASE"/>
    <property type="match status" value="1"/>
</dbReference>
<keyword evidence="3" id="KW-1185">Reference proteome</keyword>
<dbReference type="InterPro" id="IPR001466">
    <property type="entry name" value="Beta-lactam-related"/>
</dbReference>
<dbReference type="SUPFAM" id="SSF56601">
    <property type="entry name" value="beta-lactamase/transpeptidase-like"/>
    <property type="match status" value="1"/>
</dbReference>
<feature type="domain" description="Beta-lactamase-related" evidence="1">
    <location>
        <begin position="12"/>
        <end position="272"/>
    </location>
</feature>